<gene>
    <name evidence="2" type="ORF">NF867_17445</name>
</gene>
<dbReference type="Pfam" id="PF13628">
    <property type="entry name" value="DUF4142"/>
    <property type="match status" value="1"/>
</dbReference>
<proteinExistence type="predicted"/>
<dbReference type="Gene3D" id="1.20.1260.10">
    <property type="match status" value="1"/>
</dbReference>
<dbReference type="RefSeq" id="WP_252589681.1">
    <property type="nucleotide sequence ID" value="NZ_JAMWYS010000058.1"/>
</dbReference>
<keyword evidence="3" id="KW-1185">Reference proteome</keyword>
<comment type="caution">
    <text evidence="2">The sequence shown here is derived from an EMBL/GenBank/DDBJ whole genome shotgun (WGS) entry which is preliminary data.</text>
</comment>
<dbReference type="PROSITE" id="PS51257">
    <property type="entry name" value="PROKAR_LIPOPROTEIN"/>
    <property type="match status" value="1"/>
</dbReference>
<dbReference type="PANTHER" id="PTHR38593">
    <property type="entry name" value="BLR2558 PROTEIN"/>
    <property type="match status" value="1"/>
</dbReference>
<name>A0A9X2F5R5_9SPHI</name>
<dbReference type="PANTHER" id="PTHR38593:SF1">
    <property type="entry name" value="BLR2558 PROTEIN"/>
    <property type="match status" value="1"/>
</dbReference>
<sequence>MKTKHWIIATVAVGIAFTGCQSKTSKTTDSTVDSAGYVTSHEDSMTHNDRDDTLNNSIDNNKMKDDADFLATAYGDGLFEIEAAKLAQKNASSADVKTLAQKIESDHIKANEQIMALASKNNISLPSSVPEKKQSTYNDLAALTGLEFDKKYIKEMVSCHKDAIDAFEKKTKDANNTDIQNFAVATIPVLTAHKTKADVIKERTDKM</sequence>
<dbReference type="InterPro" id="IPR025419">
    <property type="entry name" value="DUF4142"/>
</dbReference>
<evidence type="ECO:0000313" key="3">
    <source>
        <dbReference type="Proteomes" id="UP001155182"/>
    </source>
</evidence>
<dbReference type="InterPro" id="IPR012347">
    <property type="entry name" value="Ferritin-like"/>
</dbReference>
<evidence type="ECO:0000259" key="1">
    <source>
        <dbReference type="Pfam" id="PF13628"/>
    </source>
</evidence>
<reference evidence="2" key="1">
    <citation type="submission" date="2022-06" db="EMBL/GenBank/DDBJ databases">
        <title>Solitalea sp. MAHUQ-68 isolated from rhizospheric soil.</title>
        <authorList>
            <person name="Huq M.A."/>
        </authorList>
    </citation>
    <scope>NUCLEOTIDE SEQUENCE</scope>
    <source>
        <strain evidence="2">MAHUQ-68</strain>
    </source>
</reference>
<dbReference type="Proteomes" id="UP001155182">
    <property type="component" value="Unassembled WGS sequence"/>
</dbReference>
<feature type="domain" description="DUF4142" evidence="1">
    <location>
        <begin position="65"/>
        <end position="198"/>
    </location>
</feature>
<dbReference type="AlphaFoldDB" id="A0A9X2F5R5"/>
<accession>A0A9X2F5R5</accession>
<dbReference type="EMBL" id="JAMWYS010000058">
    <property type="protein sequence ID" value="MCO4294650.1"/>
    <property type="molecule type" value="Genomic_DNA"/>
</dbReference>
<protein>
    <submittedName>
        <fullName evidence="2">DUF4142 domain-containing protein</fullName>
    </submittedName>
</protein>
<evidence type="ECO:0000313" key="2">
    <source>
        <dbReference type="EMBL" id="MCO4294650.1"/>
    </source>
</evidence>
<organism evidence="2 3">
    <name type="scientific">Solitalea agri</name>
    <dbReference type="NCBI Taxonomy" id="2953739"/>
    <lineage>
        <taxon>Bacteria</taxon>
        <taxon>Pseudomonadati</taxon>
        <taxon>Bacteroidota</taxon>
        <taxon>Sphingobacteriia</taxon>
        <taxon>Sphingobacteriales</taxon>
        <taxon>Sphingobacteriaceae</taxon>
        <taxon>Solitalea</taxon>
    </lineage>
</organism>